<evidence type="ECO:0000313" key="1">
    <source>
        <dbReference type="EMBL" id="EEE44846.1"/>
    </source>
</evidence>
<protein>
    <submittedName>
        <fullName evidence="1">Uncharacterized protein</fullName>
    </submittedName>
</protein>
<evidence type="ECO:0000313" key="2">
    <source>
        <dbReference type="Proteomes" id="UP000004703"/>
    </source>
</evidence>
<dbReference type="RefSeq" id="WP_008192251.1">
    <property type="nucleotide sequence ID" value="NZ_CM011002.1"/>
</dbReference>
<accession>A0A5E8GY44</accession>
<dbReference type="EMBL" id="ACCU02000003">
    <property type="protein sequence ID" value="EEE44846.1"/>
    <property type="molecule type" value="Genomic_DNA"/>
</dbReference>
<proteinExistence type="predicted"/>
<name>A0A5E8GY44_ROSAD</name>
<comment type="caution">
    <text evidence="1">The sequence shown here is derived from an EMBL/GenBank/DDBJ whole genome shotgun (WGS) entry which is preliminary data.</text>
</comment>
<organism evidence="1 2">
    <name type="scientific">Roseibium alexandrii (strain DSM 17067 / NCIMB 14079 / DFL-11)</name>
    <name type="common">Labrenzia alexandrii</name>
    <dbReference type="NCBI Taxonomy" id="244592"/>
    <lineage>
        <taxon>Bacteria</taxon>
        <taxon>Pseudomonadati</taxon>
        <taxon>Pseudomonadota</taxon>
        <taxon>Alphaproteobacteria</taxon>
        <taxon>Hyphomicrobiales</taxon>
        <taxon>Stappiaceae</taxon>
        <taxon>Roseibium</taxon>
    </lineage>
</organism>
<gene>
    <name evidence="1" type="ORF">SADFL11_2134</name>
</gene>
<dbReference type="AlphaFoldDB" id="A0A5E8GY44"/>
<reference evidence="1 2" key="1">
    <citation type="submission" date="2008-01" db="EMBL/GenBank/DDBJ databases">
        <authorList>
            <person name="Wagner-Dobler I."/>
            <person name="Ferriera S."/>
            <person name="Johnson J."/>
            <person name="Kravitz S."/>
            <person name="Beeson K."/>
            <person name="Sutton G."/>
            <person name="Rogers Y.-H."/>
            <person name="Friedman R."/>
            <person name="Frazier M."/>
            <person name="Venter J.C."/>
        </authorList>
    </citation>
    <scope>NUCLEOTIDE SEQUENCE [LARGE SCALE GENOMIC DNA]</scope>
    <source>
        <strain evidence="2">DSM 17067 / NCIMB 14079 / DFL-11</strain>
    </source>
</reference>
<reference evidence="1 2" key="2">
    <citation type="submission" date="2013-04" db="EMBL/GenBank/DDBJ databases">
        <authorList>
            <person name="Fiebig A."/>
            <person name="Pradella S."/>
            <person name="Wagner-Doebler I."/>
        </authorList>
    </citation>
    <scope>NUCLEOTIDE SEQUENCE [LARGE SCALE GENOMIC DNA]</scope>
    <source>
        <strain evidence="2">DSM 17067 / NCIMB 14079 / DFL-11</strain>
    </source>
</reference>
<dbReference type="Proteomes" id="UP000004703">
    <property type="component" value="Chromosome"/>
</dbReference>
<sequence>MSNKLEPGYMVFEVFALEVYRKDPELFSKSLEMARKNVVFALKHCAREERAGLEAQLQAVDSLHGLAGLMKLLAKDKPEDLPDLGLDNIRI</sequence>